<feature type="transmembrane region" description="Helical" evidence="1">
    <location>
        <begin position="61"/>
        <end position="84"/>
    </location>
</feature>
<evidence type="ECO:0000259" key="2">
    <source>
        <dbReference type="PROSITE" id="PS50076"/>
    </source>
</evidence>
<evidence type="ECO:0000256" key="1">
    <source>
        <dbReference type="SAM" id="Phobius"/>
    </source>
</evidence>
<keyword evidence="1" id="KW-0812">Transmembrane</keyword>
<dbReference type="KEGG" id="scou:SCORR_v1c05590"/>
<dbReference type="InterPro" id="IPR001623">
    <property type="entry name" value="DnaJ_domain"/>
</dbReference>
<dbReference type="AlphaFoldDB" id="A0A222EPQ0"/>
<dbReference type="OrthoDB" id="157089at2"/>
<organism evidence="3 4">
    <name type="scientific">Spiroplasma corruscae</name>
    <dbReference type="NCBI Taxonomy" id="216934"/>
    <lineage>
        <taxon>Bacteria</taxon>
        <taxon>Bacillati</taxon>
        <taxon>Mycoplasmatota</taxon>
        <taxon>Mollicutes</taxon>
        <taxon>Entomoplasmatales</taxon>
        <taxon>Spiroplasmataceae</taxon>
        <taxon>Spiroplasma</taxon>
    </lineage>
</organism>
<dbReference type="CDD" id="cd06257">
    <property type="entry name" value="DnaJ"/>
    <property type="match status" value="1"/>
</dbReference>
<evidence type="ECO:0000313" key="3">
    <source>
        <dbReference type="EMBL" id="ASP28331.1"/>
    </source>
</evidence>
<dbReference type="EMBL" id="CP022535">
    <property type="protein sequence ID" value="ASP28331.1"/>
    <property type="molecule type" value="Genomic_DNA"/>
</dbReference>
<dbReference type="Proteomes" id="UP000203229">
    <property type="component" value="Chromosome"/>
</dbReference>
<gene>
    <name evidence="3" type="ORF">SCORR_v1c05590</name>
</gene>
<evidence type="ECO:0000313" key="4">
    <source>
        <dbReference type="Proteomes" id="UP000203229"/>
    </source>
</evidence>
<dbReference type="InterPro" id="IPR036869">
    <property type="entry name" value="J_dom_sf"/>
</dbReference>
<feature type="transmembrane region" description="Helical" evidence="1">
    <location>
        <begin position="149"/>
        <end position="167"/>
    </location>
</feature>
<protein>
    <recommendedName>
        <fullName evidence="2">J domain-containing protein</fullName>
    </recommendedName>
</protein>
<dbReference type="RefSeq" id="WP_094048958.1">
    <property type="nucleotide sequence ID" value="NZ_CP022535.1"/>
</dbReference>
<keyword evidence="4" id="KW-1185">Reference proteome</keyword>
<keyword evidence="1" id="KW-1133">Transmembrane helix</keyword>
<dbReference type="PROSITE" id="PS50076">
    <property type="entry name" value="DNAJ_2"/>
    <property type="match status" value="1"/>
</dbReference>
<proteinExistence type="predicted"/>
<dbReference type="SUPFAM" id="SSF46565">
    <property type="entry name" value="Chaperone J-domain"/>
    <property type="match status" value="1"/>
</dbReference>
<name>A0A222EPQ0_9MOLU</name>
<accession>A0A222EPQ0</accession>
<reference evidence="3 4" key="1">
    <citation type="submission" date="2017-07" db="EMBL/GenBank/DDBJ databases">
        <title>Complete genome sequence of Spiroplasma corruscae EC-1 (DSM 19793).</title>
        <authorList>
            <person name="Tsai Y.-M."/>
            <person name="Lo W.-S."/>
            <person name="Kuo C.-H."/>
        </authorList>
    </citation>
    <scope>NUCLEOTIDE SEQUENCE [LARGE SCALE GENOMIC DNA]</scope>
    <source>
        <strain evidence="3 4">EC-1</strain>
    </source>
</reference>
<feature type="domain" description="J" evidence="2">
    <location>
        <begin position="435"/>
        <end position="494"/>
    </location>
</feature>
<feature type="transmembrane region" description="Helical" evidence="1">
    <location>
        <begin position="96"/>
        <end position="119"/>
    </location>
</feature>
<dbReference type="PROSITE" id="PS51257">
    <property type="entry name" value="PROKAR_LIPOPROTEIN"/>
    <property type="match status" value="1"/>
</dbReference>
<keyword evidence="1" id="KW-0472">Membrane</keyword>
<sequence>MNKIRILKNIILIILLSVGLSACHYLEYFQQSKENYLEGILNLYNYDLINNTKTLNYNGRLFWIILIIFVIGVWFIIYSFWMLVNGLIKDKQIFKINVVYSFLAFLTGISILSFDYLILNVFKEIFSEFSEKIIIINYDSTYIIINFKYFYITIYFIWIILAFIRMFSNSSQIKIFRYLSFRYKIDDNEMINNKIVKKDIKNNSSRVNKSTNNLRYEKVSANFNRVYWEPEFKGDIILEAFELEELIQKYKETSSFKSLIVYSYEKKINIFIADENFSISLYPSYVNNIEKSYFVISLLSEYSKKLFITSFYKFIYHVAASLENSLNIVYLRISTQILKFKELDKKILNLFSKHLIEFIQKLFNSLRQFEISNYENYSECYKFIEIGREFYKNLTWEISKVFENTYNEIIKLQDEMYTGEYCEDLIIHKNDKVKTALDFFGLEYNSTYNEFKARYREYVKMYHPDANHSYTDEFVRKTTLININKEILEDYYTK</sequence>